<keyword evidence="7" id="KW-0508">mRNA splicing</keyword>
<dbReference type="AlphaFoldDB" id="A0AA88I9R5"/>
<accession>A0AA88I9R5</accession>
<dbReference type="GO" id="GO:0008380">
    <property type="term" value="P:RNA splicing"/>
    <property type="evidence" value="ECO:0007669"/>
    <property type="project" value="UniProtKB-KW"/>
</dbReference>
<comment type="function">
    <text evidence="1">May play a role in mRNA splicing.</text>
</comment>
<evidence type="ECO:0000256" key="3">
    <source>
        <dbReference type="ARBA" id="ARBA00008218"/>
    </source>
</evidence>
<comment type="subcellular location">
    <subcellularLocation>
        <location evidence="2">Nucleus</location>
    </subcellularLocation>
</comment>
<evidence type="ECO:0000256" key="4">
    <source>
        <dbReference type="ARBA" id="ARBA00011825"/>
    </source>
</evidence>
<reference evidence="11" key="1">
    <citation type="submission" date="2023-07" db="EMBL/GenBank/DDBJ databases">
        <title>Chromosome-level genome assembly of Artemia franciscana.</title>
        <authorList>
            <person name="Jo E."/>
        </authorList>
    </citation>
    <scope>NUCLEOTIDE SEQUENCE</scope>
    <source>
        <tissue evidence="11">Whole body</tissue>
    </source>
</reference>
<dbReference type="PANTHER" id="PTHR31077">
    <property type="entry name" value="U4/U6.U5 SMALL NUCLEAR RIBONUCLEOPROTEIN 27 KDA PROTEIN"/>
    <property type="match status" value="1"/>
</dbReference>
<dbReference type="PANTHER" id="PTHR31077:SF1">
    <property type="entry name" value="U4_U6.U5 SMALL NUCLEAR RIBONUCLEOPROTEIN 27 KDA PROTEIN"/>
    <property type="match status" value="1"/>
</dbReference>
<dbReference type="GO" id="GO:0006397">
    <property type="term" value="P:mRNA processing"/>
    <property type="evidence" value="ECO:0007669"/>
    <property type="project" value="UniProtKB-KW"/>
</dbReference>
<protein>
    <recommendedName>
        <fullName evidence="5">U4/U6.U5 small nuclear ribonucleoprotein 27 kDa protein</fullName>
    </recommendedName>
    <alternativeName>
        <fullName evidence="9">U4/U6.U5 tri-snRNP-associated protein 3</fullName>
    </alternativeName>
</protein>
<evidence type="ECO:0000256" key="5">
    <source>
        <dbReference type="ARBA" id="ARBA00014357"/>
    </source>
</evidence>
<gene>
    <name evidence="11" type="ORF">QYM36_001608</name>
</gene>
<feature type="domain" description="U4/U6.U5 small nuclear ribonucleoprotein 27kDa protein" evidence="10">
    <location>
        <begin position="15"/>
        <end position="68"/>
    </location>
</feature>
<evidence type="ECO:0000256" key="8">
    <source>
        <dbReference type="ARBA" id="ARBA00023242"/>
    </source>
</evidence>
<dbReference type="Pfam" id="PF08648">
    <property type="entry name" value="SNRNP27"/>
    <property type="match status" value="1"/>
</dbReference>
<comment type="subunit">
    <text evidence="4">Part of a tri-snRNP complex.</text>
</comment>
<name>A0AA88I9R5_ARTSF</name>
<dbReference type="InterPro" id="IPR013957">
    <property type="entry name" value="SNRNP27"/>
</dbReference>
<dbReference type="EMBL" id="JAVRJZ010000003">
    <property type="protein sequence ID" value="KAK2725213.1"/>
    <property type="molecule type" value="Genomic_DNA"/>
</dbReference>
<evidence type="ECO:0000256" key="6">
    <source>
        <dbReference type="ARBA" id="ARBA00022664"/>
    </source>
</evidence>
<evidence type="ECO:0000313" key="12">
    <source>
        <dbReference type="Proteomes" id="UP001187531"/>
    </source>
</evidence>
<evidence type="ECO:0000259" key="10">
    <source>
        <dbReference type="Pfam" id="PF08648"/>
    </source>
</evidence>
<evidence type="ECO:0000256" key="1">
    <source>
        <dbReference type="ARBA" id="ARBA00003632"/>
    </source>
</evidence>
<comment type="similarity">
    <text evidence="3">Belongs to the SNUT3 family.</text>
</comment>
<evidence type="ECO:0000313" key="11">
    <source>
        <dbReference type="EMBL" id="KAK2725213.1"/>
    </source>
</evidence>
<dbReference type="GO" id="GO:0071011">
    <property type="term" value="C:precatalytic spliceosome"/>
    <property type="evidence" value="ECO:0007669"/>
    <property type="project" value="TreeGrafter"/>
</dbReference>
<keyword evidence="12" id="KW-1185">Reference proteome</keyword>
<keyword evidence="8" id="KW-0539">Nucleus</keyword>
<comment type="caution">
    <text evidence="11">The sequence shown here is derived from an EMBL/GenBank/DDBJ whole genome shotgun (WGS) entry which is preliminary data.</text>
</comment>
<organism evidence="11 12">
    <name type="scientific">Artemia franciscana</name>
    <name type="common">Brine shrimp</name>
    <name type="synonym">Artemia sanfranciscana</name>
    <dbReference type="NCBI Taxonomy" id="6661"/>
    <lineage>
        <taxon>Eukaryota</taxon>
        <taxon>Metazoa</taxon>
        <taxon>Ecdysozoa</taxon>
        <taxon>Arthropoda</taxon>
        <taxon>Crustacea</taxon>
        <taxon>Branchiopoda</taxon>
        <taxon>Anostraca</taxon>
        <taxon>Artemiidae</taxon>
        <taxon>Artemia</taxon>
    </lineage>
</organism>
<evidence type="ECO:0000256" key="7">
    <source>
        <dbReference type="ARBA" id="ARBA00023187"/>
    </source>
</evidence>
<keyword evidence="6" id="KW-0507">mRNA processing</keyword>
<proteinExistence type="inferred from homology"/>
<sequence>MFGLIFSEDDTHLTEEERMMKQIMGFGQFSTTKGKKVQADVGEAHVVTKRKYRQYMNRRGGFNRPLDAVE</sequence>
<evidence type="ECO:0000256" key="9">
    <source>
        <dbReference type="ARBA" id="ARBA00031864"/>
    </source>
</evidence>
<dbReference type="Proteomes" id="UP001187531">
    <property type="component" value="Unassembled WGS sequence"/>
</dbReference>
<evidence type="ECO:0000256" key="2">
    <source>
        <dbReference type="ARBA" id="ARBA00004123"/>
    </source>
</evidence>